<protein>
    <submittedName>
        <fullName evidence="2">Uncharacterized protein</fullName>
    </submittedName>
</protein>
<keyword evidence="1" id="KW-1133">Transmembrane helix</keyword>
<dbReference type="EMBL" id="ML995879">
    <property type="protein sequence ID" value="KAF2765991.1"/>
    <property type="molecule type" value="Genomic_DNA"/>
</dbReference>
<dbReference type="OrthoDB" id="10383373at2759"/>
<evidence type="ECO:0000256" key="1">
    <source>
        <dbReference type="SAM" id="Phobius"/>
    </source>
</evidence>
<gene>
    <name evidence="2" type="ORF">EJ03DRAFT_193015</name>
</gene>
<keyword evidence="1" id="KW-0812">Transmembrane</keyword>
<evidence type="ECO:0000313" key="3">
    <source>
        <dbReference type="Proteomes" id="UP000799436"/>
    </source>
</evidence>
<proteinExistence type="predicted"/>
<keyword evidence="1" id="KW-0472">Membrane</keyword>
<keyword evidence="3" id="KW-1185">Reference proteome</keyword>
<sequence length="161" mass="18226">MPVIAHRFRITIVRPAAAAAAAGAGAKMTQNHPHRPCHHHHFTQGFAQTASHWQDLLRKTTSDPPLWIFFVLPALIIALCVLVAWCIVEFQRRHERRQAEWESEMLPAYDYEGLPAYEDEIETVDDKCEGLVELEAPPYEEEATVLLSKVEVASRSLSISK</sequence>
<dbReference type="AlphaFoldDB" id="A0A6G1KZA3"/>
<organism evidence="2 3">
    <name type="scientific">Teratosphaeria nubilosa</name>
    <dbReference type="NCBI Taxonomy" id="161662"/>
    <lineage>
        <taxon>Eukaryota</taxon>
        <taxon>Fungi</taxon>
        <taxon>Dikarya</taxon>
        <taxon>Ascomycota</taxon>
        <taxon>Pezizomycotina</taxon>
        <taxon>Dothideomycetes</taxon>
        <taxon>Dothideomycetidae</taxon>
        <taxon>Mycosphaerellales</taxon>
        <taxon>Teratosphaeriaceae</taxon>
        <taxon>Teratosphaeria</taxon>
    </lineage>
</organism>
<accession>A0A6G1KZA3</accession>
<reference evidence="2" key="1">
    <citation type="journal article" date="2020" name="Stud. Mycol.">
        <title>101 Dothideomycetes genomes: a test case for predicting lifestyles and emergence of pathogens.</title>
        <authorList>
            <person name="Haridas S."/>
            <person name="Albert R."/>
            <person name="Binder M."/>
            <person name="Bloem J."/>
            <person name="Labutti K."/>
            <person name="Salamov A."/>
            <person name="Andreopoulos B."/>
            <person name="Baker S."/>
            <person name="Barry K."/>
            <person name="Bills G."/>
            <person name="Bluhm B."/>
            <person name="Cannon C."/>
            <person name="Castanera R."/>
            <person name="Culley D."/>
            <person name="Daum C."/>
            <person name="Ezra D."/>
            <person name="Gonzalez J."/>
            <person name="Henrissat B."/>
            <person name="Kuo A."/>
            <person name="Liang C."/>
            <person name="Lipzen A."/>
            <person name="Lutzoni F."/>
            <person name="Magnuson J."/>
            <person name="Mondo S."/>
            <person name="Nolan M."/>
            <person name="Ohm R."/>
            <person name="Pangilinan J."/>
            <person name="Park H.-J."/>
            <person name="Ramirez L."/>
            <person name="Alfaro M."/>
            <person name="Sun H."/>
            <person name="Tritt A."/>
            <person name="Yoshinaga Y."/>
            <person name="Zwiers L.-H."/>
            <person name="Turgeon B."/>
            <person name="Goodwin S."/>
            <person name="Spatafora J."/>
            <person name="Crous P."/>
            <person name="Grigoriev I."/>
        </authorList>
    </citation>
    <scope>NUCLEOTIDE SEQUENCE</scope>
    <source>
        <strain evidence="2">CBS 116005</strain>
    </source>
</reference>
<feature type="transmembrane region" description="Helical" evidence="1">
    <location>
        <begin position="66"/>
        <end position="88"/>
    </location>
</feature>
<dbReference type="Proteomes" id="UP000799436">
    <property type="component" value="Unassembled WGS sequence"/>
</dbReference>
<name>A0A6G1KZA3_9PEZI</name>
<evidence type="ECO:0000313" key="2">
    <source>
        <dbReference type="EMBL" id="KAF2765991.1"/>
    </source>
</evidence>